<evidence type="ECO:0000313" key="2">
    <source>
        <dbReference type="Ensembl" id="ENSOMEP00000010432.1"/>
    </source>
</evidence>
<dbReference type="PANTHER" id="PTHR45703:SF1">
    <property type="entry name" value="DYNEINS HEAVY CHAIN"/>
    <property type="match status" value="1"/>
</dbReference>
<reference evidence="2" key="1">
    <citation type="submission" date="2025-08" db="UniProtKB">
        <authorList>
            <consortium name="Ensembl"/>
        </authorList>
    </citation>
    <scope>IDENTIFICATION</scope>
</reference>
<organism evidence="2 3">
    <name type="scientific">Oryzias melastigma</name>
    <name type="common">Marine medaka</name>
    <dbReference type="NCBI Taxonomy" id="30732"/>
    <lineage>
        <taxon>Eukaryota</taxon>
        <taxon>Metazoa</taxon>
        <taxon>Chordata</taxon>
        <taxon>Craniata</taxon>
        <taxon>Vertebrata</taxon>
        <taxon>Euteleostomi</taxon>
        <taxon>Actinopterygii</taxon>
        <taxon>Neopterygii</taxon>
        <taxon>Teleostei</taxon>
        <taxon>Neoteleostei</taxon>
        <taxon>Acanthomorphata</taxon>
        <taxon>Ovalentaria</taxon>
        <taxon>Atherinomorphae</taxon>
        <taxon>Beloniformes</taxon>
        <taxon>Adrianichthyidae</taxon>
        <taxon>Oryziinae</taxon>
        <taxon>Oryzias</taxon>
    </lineage>
</organism>
<protein>
    <recommendedName>
        <fullName evidence="1">Dynein heavy chain hydrolytic ATP-binding dynein motor region domain-containing protein</fullName>
    </recommendedName>
</protein>
<evidence type="ECO:0000259" key="1">
    <source>
        <dbReference type="Pfam" id="PF12774"/>
    </source>
</evidence>
<dbReference type="GO" id="GO:0051959">
    <property type="term" value="F:dynein light intermediate chain binding"/>
    <property type="evidence" value="ECO:0007669"/>
    <property type="project" value="InterPro"/>
</dbReference>
<evidence type="ECO:0000313" key="3">
    <source>
        <dbReference type="Proteomes" id="UP000261560"/>
    </source>
</evidence>
<proteinExistence type="predicted"/>
<dbReference type="Proteomes" id="UP000261560">
    <property type="component" value="Unplaced"/>
</dbReference>
<dbReference type="GeneTree" id="ENSGT00940000154280"/>
<feature type="domain" description="Dynein heavy chain hydrolytic ATP-binding dynein motor region" evidence="1">
    <location>
        <begin position="139"/>
        <end position="165"/>
    </location>
</feature>
<sequence length="208" mass="24019">QRSSLGKDVPDSGAYEKTARNQWVKEWPGQVVLCSSQIFWTLEVHKAFETGTNGLKKYYQQLQNQLNDIVELVRGKLPKQTRTTLGALVTIDVHARDVVMELIEKGVSHDTDFQWLAQLRYYWMNDNVRVHIINCDVKYAYEYLGNSPRLVITPLTDRCYRTLVKKSIHMLCLHTRRDETLKLHTVSDWSVPPELGGRSGGSGWDRKD</sequence>
<dbReference type="PaxDb" id="30732-ENSOMEP00000010432"/>
<dbReference type="Gene3D" id="1.20.58.1120">
    <property type="match status" value="1"/>
</dbReference>
<dbReference type="GO" id="GO:0005524">
    <property type="term" value="F:ATP binding"/>
    <property type="evidence" value="ECO:0007669"/>
    <property type="project" value="InterPro"/>
</dbReference>
<accession>A0A3B3C053</accession>
<dbReference type="GO" id="GO:0045505">
    <property type="term" value="F:dynein intermediate chain binding"/>
    <property type="evidence" value="ECO:0007669"/>
    <property type="project" value="InterPro"/>
</dbReference>
<dbReference type="InterPro" id="IPR026983">
    <property type="entry name" value="DHC"/>
</dbReference>
<name>A0A3B3C053_ORYME</name>
<dbReference type="OMA" id="CLHYHES"/>
<dbReference type="FunFam" id="1.20.58.1120:FF:000005">
    <property type="entry name" value="Dynein, axonemal, heavy chain 12"/>
    <property type="match status" value="1"/>
</dbReference>
<dbReference type="InterPro" id="IPR035699">
    <property type="entry name" value="AAA_6"/>
</dbReference>
<dbReference type="Ensembl" id="ENSOMET00000017251.1">
    <property type="protein sequence ID" value="ENSOMEP00000010432.1"/>
    <property type="gene ID" value="ENSOMEG00000011707.1"/>
</dbReference>
<keyword evidence="3" id="KW-1185">Reference proteome</keyword>
<dbReference type="GO" id="GO:0007018">
    <property type="term" value="P:microtubule-based movement"/>
    <property type="evidence" value="ECO:0007669"/>
    <property type="project" value="InterPro"/>
</dbReference>
<dbReference type="Pfam" id="PF12774">
    <property type="entry name" value="AAA_6"/>
    <property type="match status" value="1"/>
</dbReference>
<dbReference type="AlphaFoldDB" id="A0A3B3C053"/>
<reference evidence="2" key="2">
    <citation type="submission" date="2025-09" db="UniProtKB">
        <authorList>
            <consortium name="Ensembl"/>
        </authorList>
    </citation>
    <scope>IDENTIFICATION</scope>
</reference>
<dbReference type="PANTHER" id="PTHR45703">
    <property type="entry name" value="DYNEIN HEAVY CHAIN"/>
    <property type="match status" value="1"/>
</dbReference>
<dbReference type="GO" id="GO:0030286">
    <property type="term" value="C:dynein complex"/>
    <property type="evidence" value="ECO:0007669"/>
    <property type="project" value="InterPro"/>
</dbReference>
<dbReference type="STRING" id="30732.ENSOMEP00000010432"/>